<dbReference type="EMBL" id="BMHH01000002">
    <property type="protein sequence ID" value="GGA81512.1"/>
    <property type="molecule type" value="Genomic_DNA"/>
</dbReference>
<organism evidence="1 2">
    <name type="scientific">Brucella endophytica</name>
    <dbReference type="NCBI Taxonomy" id="1963359"/>
    <lineage>
        <taxon>Bacteria</taxon>
        <taxon>Pseudomonadati</taxon>
        <taxon>Pseudomonadota</taxon>
        <taxon>Alphaproteobacteria</taxon>
        <taxon>Hyphomicrobiales</taxon>
        <taxon>Brucellaceae</taxon>
        <taxon>Brucella/Ochrobactrum group</taxon>
        <taxon>Brucella</taxon>
    </lineage>
</organism>
<comment type="caution">
    <text evidence="1">The sequence shown here is derived from an EMBL/GenBank/DDBJ whole genome shotgun (WGS) entry which is preliminary data.</text>
</comment>
<dbReference type="Proteomes" id="UP000646478">
    <property type="component" value="Unassembled WGS sequence"/>
</dbReference>
<evidence type="ECO:0000313" key="2">
    <source>
        <dbReference type="Proteomes" id="UP000646478"/>
    </source>
</evidence>
<evidence type="ECO:0008006" key="3">
    <source>
        <dbReference type="Google" id="ProtNLM"/>
    </source>
</evidence>
<reference evidence="1" key="1">
    <citation type="journal article" date="2014" name="Int. J. Syst. Evol. Microbiol.">
        <title>Complete genome sequence of Corynebacterium casei LMG S-19264T (=DSM 44701T), isolated from a smear-ripened cheese.</title>
        <authorList>
            <consortium name="US DOE Joint Genome Institute (JGI-PGF)"/>
            <person name="Walter F."/>
            <person name="Albersmeier A."/>
            <person name="Kalinowski J."/>
            <person name="Ruckert C."/>
        </authorList>
    </citation>
    <scope>NUCLEOTIDE SEQUENCE</scope>
    <source>
        <strain evidence="1">CGMCC 1.15082</strain>
    </source>
</reference>
<dbReference type="PANTHER" id="PTHR39550:SF1">
    <property type="entry name" value="SLL0658 PROTEIN"/>
    <property type="match status" value="1"/>
</dbReference>
<sequence length="164" mass="17274">MKLVASDASPLIIFAKSNLIPLLTGMIDEVIVPETVYAECVADVAMPGARVIRIAAETGQIHVRADIVVPGIPGVNLAVLDAGEIAAIHMAVALQCPVLMDERLGRQTARRQGLTVIGSAGLLLAAKQRGLIPAIAPILDQWREAGYFLANNIAHAVLERAGET</sequence>
<keyword evidence="2" id="KW-1185">Reference proteome</keyword>
<reference evidence="1" key="2">
    <citation type="submission" date="2020-09" db="EMBL/GenBank/DDBJ databases">
        <authorList>
            <person name="Sun Q."/>
            <person name="Zhou Y."/>
        </authorList>
    </citation>
    <scope>NUCLEOTIDE SEQUENCE</scope>
    <source>
        <strain evidence="1">CGMCC 1.15082</strain>
    </source>
</reference>
<dbReference type="Pfam" id="PF11848">
    <property type="entry name" value="DUF3368"/>
    <property type="match status" value="1"/>
</dbReference>
<protein>
    <recommendedName>
        <fullName evidence="3">DUF3368 domain-containing protein</fullName>
    </recommendedName>
</protein>
<proteinExistence type="predicted"/>
<gene>
    <name evidence="1" type="ORF">GCM10011491_06000</name>
</gene>
<dbReference type="PANTHER" id="PTHR39550">
    <property type="entry name" value="SLL0658 PROTEIN"/>
    <property type="match status" value="1"/>
</dbReference>
<evidence type="ECO:0000313" key="1">
    <source>
        <dbReference type="EMBL" id="GGA81512.1"/>
    </source>
</evidence>
<dbReference type="RefSeq" id="WP_188821342.1">
    <property type="nucleotide sequence ID" value="NZ_BMHH01000002.1"/>
</dbReference>
<dbReference type="AlphaFoldDB" id="A0A916WAZ6"/>
<dbReference type="InterPro" id="IPR021799">
    <property type="entry name" value="PIN-like_prokaryotic"/>
</dbReference>
<accession>A0A916WAZ6</accession>
<name>A0A916WAZ6_9HYPH</name>